<dbReference type="InterPro" id="IPR000160">
    <property type="entry name" value="GGDEF_dom"/>
</dbReference>
<dbReference type="InterPro" id="IPR050469">
    <property type="entry name" value="Diguanylate_Cyclase"/>
</dbReference>
<comment type="caution">
    <text evidence="5">The sequence shown here is derived from an EMBL/GenBank/DDBJ whole genome shotgun (WGS) entry which is preliminary data.</text>
</comment>
<dbReference type="PROSITE" id="PS50887">
    <property type="entry name" value="GGDEF"/>
    <property type="match status" value="1"/>
</dbReference>
<feature type="domain" description="GGDEF" evidence="4">
    <location>
        <begin position="384"/>
        <end position="515"/>
    </location>
</feature>
<comment type="catalytic activity">
    <reaction evidence="2">
        <text>2 GTP = 3',3'-c-di-GMP + 2 diphosphate</text>
        <dbReference type="Rhea" id="RHEA:24898"/>
        <dbReference type="ChEBI" id="CHEBI:33019"/>
        <dbReference type="ChEBI" id="CHEBI:37565"/>
        <dbReference type="ChEBI" id="CHEBI:58805"/>
        <dbReference type="EC" id="2.7.7.65"/>
    </reaction>
</comment>
<dbReference type="GO" id="GO:0052621">
    <property type="term" value="F:diguanylate cyclase activity"/>
    <property type="evidence" value="ECO:0007669"/>
    <property type="project" value="UniProtKB-EC"/>
</dbReference>
<name>A0A0J1KBR7_9GAMM</name>
<evidence type="ECO:0000256" key="2">
    <source>
        <dbReference type="ARBA" id="ARBA00034247"/>
    </source>
</evidence>
<feature type="coiled-coil region" evidence="3">
    <location>
        <begin position="298"/>
        <end position="353"/>
    </location>
</feature>
<dbReference type="NCBIfam" id="TIGR00254">
    <property type="entry name" value="GGDEF"/>
    <property type="match status" value="1"/>
</dbReference>
<dbReference type="STRING" id="320778.ABT57_00315"/>
<accession>A0A0J1KBR7</accession>
<dbReference type="Pfam" id="PF20975">
    <property type="entry name" value="DGCcoil"/>
    <property type="match status" value="1"/>
</dbReference>
<dbReference type="PANTHER" id="PTHR45138">
    <property type="entry name" value="REGULATORY COMPONENTS OF SENSORY TRANSDUCTION SYSTEM"/>
    <property type="match status" value="1"/>
</dbReference>
<keyword evidence="3" id="KW-0175">Coiled coil</keyword>
<evidence type="ECO:0000259" key="4">
    <source>
        <dbReference type="PROSITE" id="PS50887"/>
    </source>
</evidence>
<dbReference type="Gene3D" id="3.30.70.270">
    <property type="match status" value="1"/>
</dbReference>
<dbReference type="PANTHER" id="PTHR45138:SF9">
    <property type="entry name" value="DIGUANYLATE CYCLASE DGCM-RELATED"/>
    <property type="match status" value="1"/>
</dbReference>
<dbReference type="EC" id="2.7.7.65" evidence="1"/>
<reference evidence="5 6" key="1">
    <citation type="submission" date="2015-05" db="EMBL/GenBank/DDBJ databases">
        <title>Photobacterium galathea sp. nov.</title>
        <authorList>
            <person name="Machado H."/>
            <person name="Gram L."/>
        </authorList>
    </citation>
    <scope>NUCLEOTIDE SEQUENCE [LARGE SCALE GENOMIC DNA]</scope>
    <source>
        <strain evidence="5 6">DSM 22954</strain>
    </source>
</reference>
<dbReference type="SMART" id="SM00267">
    <property type="entry name" value="GGDEF"/>
    <property type="match status" value="1"/>
</dbReference>
<proteinExistence type="predicted"/>
<organism evidence="5 6">
    <name type="scientific">Photobacterium ganghwense</name>
    <dbReference type="NCBI Taxonomy" id="320778"/>
    <lineage>
        <taxon>Bacteria</taxon>
        <taxon>Pseudomonadati</taxon>
        <taxon>Pseudomonadota</taxon>
        <taxon>Gammaproteobacteria</taxon>
        <taxon>Vibrionales</taxon>
        <taxon>Vibrionaceae</taxon>
        <taxon>Photobacterium</taxon>
    </lineage>
</organism>
<evidence type="ECO:0000256" key="3">
    <source>
        <dbReference type="SAM" id="Coils"/>
    </source>
</evidence>
<sequence length="515" mass="59295">MNAVASEVSKLKLRLDQAQLSYRDAALKSRREIVILKRLISRLSAACRGLDHELDQKLIALRQELEQNQDISKILPRLAVVERLVSRLANFAERENQDLSRHISRSSEVLHQMHSLPAQLKRELTQALSQPGESLSQTHQQVYRLLAFYERAVKLLSTQESDASQTAVDLDVQLKLTHDLQHLITELDFDGETGDKLQTIRNRLLTGVTPSALLEIVLDILRLVLDGTHQERRASQQFLDNVHGELATLQKTTQQSAEQSQTIYEHRSGMTTELADLAQQIRTGLKERQSLDSWRPELTAMTKELLILAERNRALEKREQALLEQLHYNESKIISLYEQTQDYRKRLQDQEQRMFLDNLTRVYNRAAFHDRLNHEYQRWLRNQHPLCVALVDIDEFKKINTSFGHAAGDKILKIIARAIRQQLSPTDFIARFSDDAFMLILPETDEETRNKRLGCIREAIVKLPFRFRDKNVTISVSIGATLFEANDTPPDIIERTEKALISARSAGNNRILWIA</sequence>
<evidence type="ECO:0000313" key="6">
    <source>
        <dbReference type="Proteomes" id="UP000035909"/>
    </source>
</evidence>
<dbReference type="CDD" id="cd01949">
    <property type="entry name" value="GGDEF"/>
    <property type="match status" value="1"/>
</dbReference>
<dbReference type="InterPro" id="IPR043128">
    <property type="entry name" value="Rev_trsase/Diguanyl_cyclase"/>
</dbReference>
<dbReference type="AlphaFoldDB" id="A0A0J1KBR7"/>
<dbReference type="InterPro" id="IPR048516">
    <property type="entry name" value="DGCcoil"/>
</dbReference>
<dbReference type="InterPro" id="IPR029787">
    <property type="entry name" value="Nucleotide_cyclase"/>
</dbReference>
<gene>
    <name evidence="5" type="ORF">ABT57_00315</name>
</gene>
<dbReference type="SUPFAM" id="SSF55073">
    <property type="entry name" value="Nucleotide cyclase"/>
    <property type="match status" value="1"/>
</dbReference>
<dbReference type="Proteomes" id="UP000035909">
    <property type="component" value="Unassembled WGS sequence"/>
</dbReference>
<dbReference type="EMBL" id="LDOU01000001">
    <property type="protein sequence ID" value="KLV11762.1"/>
    <property type="molecule type" value="Genomic_DNA"/>
</dbReference>
<evidence type="ECO:0000313" key="5">
    <source>
        <dbReference type="EMBL" id="KLV11762.1"/>
    </source>
</evidence>
<evidence type="ECO:0000256" key="1">
    <source>
        <dbReference type="ARBA" id="ARBA00012528"/>
    </source>
</evidence>
<dbReference type="Pfam" id="PF00990">
    <property type="entry name" value="GGDEF"/>
    <property type="match status" value="1"/>
</dbReference>
<keyword evidence="6" id="KW-1185">Reference proteome</keyword>
<dbReference type="PATRIC" id="fig|320778.3.peg.65"/>
<protein>
    <recommendedName>
        <fullName evidence="1">diguanylate cyclase</fullName>
        <ecNumber evidence="1">2.7.7.65</ecNumber>
    </recommendedName>
</protein>